<name>A0A0V8A0U2_9CYAN</name>
<sequence length="190" mass="22733">MNLLDEIYNNHGISYGIDHFNQFLSELEKYDFAQMLAYQVKYPLRYLLEFILSTPSLWIKMLDNDWIRVMSVLNPRPKPFSREIDDAGYVDIHFLCKYLRVNAIELFLQQTRFSNEDKKKLLQYSNKISLFLFMDELDLDDLDGDYLMHKDELDKVRLKLISNGIIKPLNYNCGELREYIQIELKTIENQ</sequence>
<dbReference type="Proteomes" id="UP000053372">
    <property type="component" value="Unassembled WGS sequence"/>
</dbReference>
<dbReference type="RefSeq" id="WP_027846818.1">
    <property type="nucleotide sequence ID" value="NZ_LMTZ01000001.1"/>
</dbReference>
<proteinExistence type="predicted"/>
<dbReference type="EMBL" id="LMTZ01000001">
    <property type="protein sequence ID" value="KST70410.1"/>
    <property type="molecule type" value="Genomic_DNA"/>
</dbReference>
<evidence type="ECO:0000313" key="1">
    <source>
        <dbReference type="EMBL" id="KST70410.1"/>
    </source>
</evidence>
<evidence type="ECO:0000313" key="2">
    <source>
        <dbReference type="Proteomes" id="UP000053372"/>
    </source>
</evidence>
<comment type="caution">
    <text evidence="1">The sequence shown here is derived from an EMBL/GenBank/DDBJ whole genome shotgun (WGS) entry which is preliminary data.</text>
</comment>
<accession>A0A0V8A0U2</accession>
<organism evidence="1 2">
    <name type="scientific">Mastigocoleus testarum BC008</name>
    <dbReference type="NCBI Taxonomy" id="371196"/>
    <lineage>
        <taxon>Bacteria</taxon>
        <taxon>Bacillati</taxon>
        <taxon>Cyanobacteriota</taxon>
        <taxon>Cyanophyceae</taxon>
        <taxon>Nostocales</taxon>
        <taxon>Hapalosiphonaceae</taxon>
        <taxon>Mastigocoleus</taxon>
    </lineage>
</organism>
<keyword evidence="2" id="KW-1185">Reference proteome</keyword>
<dbReference type="AlphaFoldDB" id="A0A0V8A0U2"/>
<protein>
    <submittedName>
        <fullName evidence="1">Uncharacterized protein</fullName>
    </submittedName>
</protein>
<dbReference type="OrthoDB" id="582363at2"/>
<gene>
    <name evidence="1" type="ORF">BC008_45290</name>
</gene>
<reference evidence="1 2" key="1">
    <citation type="journal article" date="2015" name="Genome Announc.">
        <title>Draft Genome of the Euendolithic (true boring) Cyanobacterium Mastigocoleus testarum strain BC008.</title>
        <authorList>
            <person name="Guida B.S."/>
            <person name="Garcia-Pichel F."/>
        </authorList>
    </citation>
    <scope>NUCLEOTIDE SEQUENCE [LARGE SCALE GENOMIC DNA]</scope>
    <source>
        <strain evidence="1 2">BC008</strain>
    </source>
</reference>